<feature type="domain" description="N-acetyltransferase" evidence="1">
    <location>
        <begin position="12"/>
        <end position="172"/>
    </location>
</feature>
<reference evidence="2 3" key="1">
    <citation type="journal article" date="2015" name="Genome Announc.">
        <title>Expanding the biotechnology potential of lactobacilli through comparative genomics of 213 strains and associated genera.</title>
        <authorList>
            <person name="Sun Z."/>
            <person name="Harris H.M."/>
            <person name="McCann A."/>
            <person name="Guo C."/>
            <person name="Argimon S."/>
            <person name="Zhang W."/>
            <person name="Yang X."/>
            <person name="Jeffery I.B."/>
            <person name="Cooney J.C."/>
            <person name="Kagawa T.F."/>
            <person name="Liu W."/>
            <person name="Song Y."/>
            <person name="Salvetti E."/>
            <person name="Wrobel A."/>
            <person name="Rasinkangas P."/>
            <person name="Parkhill J."/>
            <person name="Rea M.C."/>
            <person name="O'Sullivan O."/>
            <person name="Ritari J."/>
            <person name="Douillard F.P."/>
            <person name="Paul Ross R."/>
            <person name="Yang R."/>
            <person name="Briner A.E."/>
            <person name="Felis G.E."/>
            <person name="de Vos W.M."/>
            <person name="Barrangou R."/>
            <person name="Klaenhammer T.R."/>
            <person name="Caufield P.W."/>
            <person name="Cui Y."/>
            <person name="Zhang H."/>
            <person name="O'Toole P.W."/>
        </authorList>
    </citation>
    <scope>NUCLEOTIDE SEQUENCE [LARGE SCALE GENOMIC DNA]</scope>
    <source>
        <strain evidence="2 3">NBRC 103219</strain>
    </source>
</reference>
<dbReference type="GO" id="GO:0004145">
    <property type="term" value="F:diamine N-acetyltransferase activity"/>
    <property type="evidence" value="ECO:0007669"/>
    <property type="project" value="TreeGrafter"/>
</dbReference>
<keyword evidence="3" id="KW-1185">Reference proteome</keyword>
<dbReference type="Proteomes" id="UP000051886">
    <property type="component" value="Unassembled WGS sequence"/>
</dbReference>
<proteinExistence type="predicted"/>
<accession>A0A0R2LAU1</accession>
<dbReference type="PROSITE" id="PS51186">
    <property type="entry name" value="GNAT"/>
    <property type="match status" value="1"/>
</dbReference>
<dbReference type="PANTHER" id="PTHR43415:SF6">
    <property type="entry name" value="SPERMIDINE N(1)-ACETYLTRANSFERASE"/>
    <property type="match status" value="1"/>
</dbReference>
<dbReference type="EMBL" id="JQCN01000069">
    <property type="protein sequence ID" value="KRN95847.1"/>
    <property type="molecule type" value="Genomic_DNA"/>
</dbReference>
<organism evidence="2 3">
    <name type="scientific">Ligilactobacillus pobuzihii</name>
    <dbReference type="NCBI Taxonomy" id="449659"/>
    <lineage>
        <taxon>Bacteria</taxon>
        <taxon>Bacillati</taxon>
        <taxon>Bacillota</taxon>
        <taxon>Bacilli</taxon>
        <taxon>Lactobacillales</taxon>
        <taxon>Lactobacillaceae</taxon>
        <taxon>Ligilactobacillus</taxon>
    </lineage>
</organism>
<dbReference type="PANTHER" id="PTHR43415">
    <property type="entry name" value="SPERMIDINE N(1)-ACETYLTRANSFERASE"/>
    <property type="match status" value="1"/>
</dbReference>
<dbReference type="CDD" id="cd04301">
    <property type="entry name" value="NAT_SF"/>
    <property type="match status" value="1"/>
</dbReference>
<evidence type="ECO:0000259" key="1">
    <source>
        <dbReference type="PROSITE" id="PS51186"/>
    </source>
</evidence>
<dbReference type="Pfam" id="PF13302">
    <property type="entry name" value="Acetyltransf_3"/>
    <property type="match status" value="1"/>
</dbReference>
<evidence type="ECO:0000313" key="2">
    <source>
        <dbReference type="EMBL" id="KRN95847.1"/>
    </source>
</evidence>
<protein>
    <submittedName>
        <fullName evidence="2">Spermidine acetyltransferase</fullName>
    </submittedName>
</protein>
<dbReference type="Gene3D" id="3.40.630.30">
    <property type="match status" value="1"/>
</dbReference>
<sequence>MVELKKRGGIILLIRPLERQDLKDVHSVHNEQDTMAYWFAEPYESYAELEELYNRHIHDKHERRFVIEEAGEFAGVVELVDIDYIPRTCEIQVIVLSKFRGRKIAQKAMESALEHAFYILNMHKVFLYVDTVNQPAIHVYKKLGFQLEGTMKEQFYARGTYRDSYFMGILKRDFIKSHQSNEK</sequence>
<evidence type="ECO:0000313" key="3">
    <source>
        <dbReference type="Proteomes" id="UP000051886"/>
    </source>
</evidence>
<dbReference type="InterPro" id="IPR016181">
    <property type="entry name" value="Acyl_CoA_acyltransferase"/>
</dbReference>
<keyword evidence="2" id="KW-0808">Transferase</keyword>
<dbReference type="AlphaFoldDB" id="A0A0R2LAU1"/>
<comment type="caution">
    <text evidence="2">The sequence shown here is derived from an EMBL/GenBank/DDBJ whole genome shotgun (WGS) entry which is preliminary data.</text>
</comment>
<dbReference type="PATRIC" id="fig|449659.4.peg.875"/>
<gene>
    <name evidence="2" type="ORF">IV66_GL000869</name>
</gene>
<dbReference type="SUPFAM" id="SSF55729">
    <property type="entry name" value="Acyl-CoA N-acyltransferases (Nat)"/>
    <property type="match status" value="1"/>
</dbReference>
<dbReference type="STRING" id="449659.IV66_GL000869"/>
<name>A0A0R2LAU1_9LACO</name>
<dbReference type="InterPro" id="IPR000182">
    <property type="entry name" value="GNAT_dom"/>
</dbReference>